<keyword evidence="9" id="KW-1185">Reference proteome</keyword>
<keyword evidence="2 7" id="KW-0540">Nuclease</keyword>
<comment type="function">
    <text evidence="7">Single strand-specific metallo-endoribonuclease involved in late-stage 70S ribosome quality control and in maturation of the 3' terminus of the 16S rRNA.</text>
</comment>
<dbReference type="EC" id="3.1.-.-" evidence="7"/>
<dbReference type="AlphaFoldDB" id="A0A927FBH9"/>
<dbReference type="GO" id="GO:0005737">
    <property type="term" value="C:cytoplasm"/>
    <property type="evidence" value="ECO:0007669"/>
    <property type="project" value="UniProtKB-SubCell"/>
</dbReference>
<feature type="binding site" evidence="7">
    <location>
        <position position="126"/>
    </location>
    <ligand>
        <name>Zn(2+)</name>
        <dbReference type="ChEBI" id="CHEBI:29105"/>
        <note>catalytic</note>
    </ligand>
</feature>
<dbReference type="Proteomes" id="UP000622317">
    <property type="component" value="Unassembled WGS sequence"/>
</dbReference>
<organism evidence="8 9">
    <name type="scientific">Pelagicoccus enzymogenes</name>
    <dbReference type="NCBI Taxonomy" id="2773457"/>
    <lineage>
        <taxon>Bacteria</taxon>
        <taxon>Pseudomonadati</taxon>
        <taxon>Verrucomicrobiota</taxon>
        <taxon>Opitutia</taxon>
        <taxon>Puniceicoccales</taxon>
        <taxon>Pelagicoccaceae</taxon>
        <taxon>Pelagicoccus</taxon>
    </lineage>
</organism>
<evidence type="ECO:0000256" key="5">
    <source>
        <dbReference type="ARBA" id="ARBA00022801"/>
    </source>
</evidence>
<keyword evidence="7" id="KW-0963">Cytoplasm</keyword>
<dbReference type="Gene3D" id="3.40.390.30">
    <property type="entry name" value="Metalloproteases ('zincins'), catalytic domain"/>
    <property type="match status" value="1"/>
</dbReference>
<dbReference type="GO" id="GO:0008270">
    <property type="term" value="F:zinc ion binding"/>
    <property type="evidence" value="ECO:0007669"/>
    <property type="project" value="UniProtKB-UniRule"/>
</dbReference>
<dbReference type="PANTHER" id="PTHR46986:SF1">
    <property type="entry name" value="ENDORIBONUCLEASE YBEY, CHLOROPLASTIC"/>
    <property type="match status" value="1"/>
</dbReference>
<dbReference type="GO" id="GO:0006364">
    <property type="term" value="P:rRNA processing"/>
    <property type="evidence" value="ECO:0007669"/>
    <property type="project" value="UniProtKB-UniRule"/>
</dbReference>
<comment type="caution">
    <text evidence="8">The sequence shown here is derived from an EMBL/GenBank/DDBJ whole genome shotgun (WGS) entry which is preliminary data.</text>
</comment>
<keyword evidence="7" id="KW-0698">rRNA processing</keyword>
<keyword evidence="6 7" id="KW-0862">Zinc</keyword>
<dbReference type="EMBL" id="JACYFG010000051">
    <property type="protein sequence ID" value="MBD5781942.1"/>
    <property type="molecule type" value="Genomic_DNA"/>
</dbReference>
<evidence type="ECO:0000256" key="3">
    <source>
        <dbReference type="ARBA" id="ARBA00022723"/>
    </source>
</evidence>
<protein>
    <recommendedName>
        <fullName evidence="7">Endoribonuclease YbeY</fullName>
        <ecNumber evidence="7">3.1.-.-</ecNumber>
    </recommendedName>
</protein>
<comment type="cofactor">
    <cofactor evidence="7">
        <name>Zn(2+)</name>
        <dbReference type="ChEBI" id="CHEBI:29105"/>
    </cofactor>
    <text evidence="7">Binds 1 zinc ion.</text>
</comment>
<evidence type="ECO:0000256" key="2">
    <source>
        <dbReference type="ARBA" id="ARBA00022722"/>
    </source>
</evidence>
<evidence type="ECO:0000256" key="6">
    <source>
        <dbReference type="ARBA" id="ARBA00022833"/>
    </source>
</evidence>
<keyword evidence="7" id="KW-0690">Ribosome biogenesis</keyword>
<dbReference type="InterPro" id="IPR023091">
    <property type="entry name" value="MetalPrtase_cat_dom_sf_prd"/>
</dbReference>
<keyword evidence="3 7" id="KW-0479">Metal-binding</keyword>
<reference evidence="8" key="1">
    <citation type="submission" date="2020-09" db="EMBL/GenBank/DDBJ databases">
        <title>Pelagicoccus enzymogenes sp. nov. with an EPS production, isolated from marine sediment.</title>
        <authorList>
            <person name="Feng X."/>
        </authorList>
    </citation>
    <scope>NUCLEOTIDE SEQUENCE</scope>
    <source>
        <strain evidence="8">NFK12</strain>
    </source>
</reference>
<accession>A0A927FBH9</accession>
<dbReference type="SUPFAM" id="SSF55486">
    <property type="entry name" value="Metalloproteases ('zincins'), catalytic domain"/>
    <property type="match status" value="1"/>
</dbReference>
<dbReference type="HAMAP" id="MF_00009">
    <property type="entry name" value="Endoribonucl_YbeY"/>
    <property type="match status" value="1"/>
</dbReference>
<sequence length="159" mass="17795">MTEKQNAPARVQVNSLCPRLEYEESEIERLINVLDKAGAFDAPPGELSIAFVEKDYIAQLHDQFMGDPSPTDVITFPPDPDTDQAGEIIVCPQVAREFAKKENLSFSDELSLYLIHGYLHLCGFDDIDDADRALMRRAEQQALEVVRKAKAMPSFNLAP</sequence>
<dbReference type="PANTHER" id="PTHR46986">
    <property type="entry name" value="ENDORIBONUCLEASE YBEY, CHLOROPLASTIC"/>
    <property type="match status" value="1"/>
</dbReference>
<keyword evidence="4 7" id="KW-0255">Endonuclease</keyword>
<dbReference type="InterPro" id="IPR002036">
    <property type="entry name" value="YbeY"/>
</dbReference>
<evidence type="ECO:0000256" key="7">
    <source>
        <dbReference type="HAMAP-Rule" id="MF_00009"/>
    </source>
</evidence>
<comment type="similarity">
    <text evidence="1 7">Belongs to the endoribonuclease YbeY family.</text>
</comment>
<dbReference type="Pfam" id="PF02130">
    <property type="entry name" value="YbeY"/>
    <property type="match status" value="1"/>
</dbReference>
<gene>
    <name evidence="7 8" type="primary">ybeY</name>
    <name evidence="8" type="ORF">IEN85_20755</name>
</gene>
<dbReference type="GO" id="GO:0004521">
    <property type="term" value="F:RNA endonuclease activity"/>
    <property type="evidence" value="ECO:0007669"/>
    <property type="project" value="UniProtKB-UniRule"/>
</dbReference>
<proteinExistence type="inferred from homology"/>
<feature type="binding site" evidence="7">
    <location>
        <position position="116"/>
    </location>
    <ligand>
        <name>Zn(2+)</name>
        <dbReference type="ChEBI" id="CHEBI:29105"/>
        <note>catalytic</note>
    </ligand>
</feature>
<evidence type="ECO:0000256" key="1">
    <source>
        <dbReference type="ARBA" id="ARBA00010875"/>
    </source>
</evidence>
<evidence type="ECO:0000313" key="9">
    <source>
        <dbReference type="Proteomes" id="UP000622317"/>
    </source>
</evidence>
<evidence type="ECO:0000256" key="4">
    <source>
        <dbReference type="ARBA" id="ARBA00022759"/>
    </source>
</evidence>
<feature type="binding site" evidence="7">
    <location>
        <position position="120"/>
    </location>
    <ligand>
        <name>Zn(2+)</name>
        <dbReference type="ChEBI" id="CHEBI:29105"/>
        <note>catalytic</note>
    </ligand>
</feature>
<dbReference type="NCBIfam" id="TIGR00043">
    <property type="entry name" value="rRNA maturation RNase YbeY"/>
    <property type="match status" value="1"/>
</dbReference>
<comment type="subcellular location">
    <subcellularLocation>
        <location evidence="7">Cytoplasm</location>
    </subcellularLocation>
</comment>
<evidence type="ECO:0000313" key="8">
    <source>
        <dbReference type="EMBL" id="MBD5781942.1"/>
    </source>
</evidence>
<dbReference type="RefSeq" id="WP_191619016.1">
    <property type="nucleotide sequence ID" value="NZ_JACYFG010000051.1"/>
</dbReference>
<dbReference type="GO" id="GO:0004222">
    <property type="term" value="F:metalloendopeptidase activity"/>
    <property type="evidence" value="ECO:0007669"/>
    <property type="project" value="InterPro"/>
</dbReference>
<keyword evidence="5 7" id="KW-0378">Hydrolase</keyword>
<name>A0A927FBH9_9BACT</name>